<dbReference type="EMBL" id="QPJD01000003">
    <property type="protein sequence ID" value="RCW50378.1"/>
    <property type="molecule type" value="Genomic_DNA"/>
</dbReference>
<gene>
    <name evidence="1" type="ORF">DFP97_103399</name>
</gene>
<dbReference type="OrthoDB" id="1894469at2"/>
<dbReference type="AlphaFoldDB" id="A0A368W5R3"/>
<evidence type="ECO:0000313" key="2">
    <source>
        <dbReference type="Proteomes" id="UP000252415"/>
    </source>
</evidence>
<name>A0A368W5R3_9BACL</name>
<reference evidence="1 2" key="1">
    <citation type="submission" date="2018-07" db="EMBL/GenBank/DDBJ databases">
        <title>Genomic Encyclopedia of Type Strains, Phase III (KMG-III): the genomes of soil and plant-associated and newly described type strains.</title>
        <authorList>
            <person name="Whitman W."/>
        </authorList>
    </citation>
    <scope>NUCLEOTIDE SEQUENCE [LARGE SCALE GENOMIC DNA]</scope>
    <source>
        <strain evidence="1 2">CECT 7506</strain>
    </source>
</reference>
<comment type="caution">
    <text evidence="1">The sequence shown here is derived from an EMBL/GenBank/DDBJ whole genome shotgun (WGS) entry which is preliminary data.</text>
</comment>
<accession>A0A368W5R3</accession>
<evidence type="ECO:0008006" key="3">
    <source>
        <dbReference type="Google" id="ProtNLM"/>
    </source>
</evidence>
<dbReference type="SUPFAM" id="SSF56317">
    <property type="entry name" value="Carbon-nitrogen hydrolase"/>
    <property type="match status" value="1"/>
</dbReference>
<organism evidence="1 2">
    <name type="scientific">Paenibacillus prosopidis</name>
    <dbReference type="NCBI Taxonomy" id="630520"/>
    <lineage>
        <taxon>Bacteria</taxon>
        <taxon>Bacillati</taxon>
        <taxon>Bacillota</taxon>
        <taxon>Bacilli</taxon>
        <taxon>Bacillales</taxon>
        <taxon>Paenibacillaceae</taxon>
        <taxon>Paenibacillus</taxon>
    </lineage>
</organism>
<sequence length="208" mass="23126">MKILIAQPKLEKEIRQLEQEALNHPSVDIIIFPEGYLNHNVELACELAKTSNRIIISGHKKPKDRAIIINRNGVISLDRAKYDSSVIVEVEGKRIGHILCDELVLQGLSGLATSKIDFIAHPIGVGMFSEEQFDEWIIEAKKIAVAYQTLVMGTSHADGSYRGSDVSIPIAYCVDENGQEVFIAKNDIRSRILDTDTRTVEIIDVISS</sequence>
<keyword evidence="2" id="KW-1185">Reference proteome</keyword>
<proteinExistence type="predicted"/>
<dbReference type="Proteomes" id="UP000252415">
    <property type="component" value="Unassembled WGS sequence"/>
</dbReference>
<evidence type="ECO:0000313" key="1">
    <source>
        <dbReference type="EMBL" id="RCW50378.1"/>
    </source>
</evidence>
<dbReference type="InterPro" id="IPR036526">
    <property type="entry name" value="C-N_Hydrolase_sf"/>
</dbReference>
<protein>
    <recommendedName>
        <fullName evidence="3">CN hydrolase domain-containing protein</fullName>
    </recommendedName>
</protein>